<keyword evidence="2" id="KW-1133">Transmembrane helix</keyword>
<evidence type="ECO:0000313" key="5">
    <source>
        <dbReference type="Proteomes" id="UP000777303"/>
    </source>
</evidence>
<accession>A0A948TID3</accession>
<dbReference type="AlphaFoldDB" id="A0A948TID3"/>
<keyword evidence="2" id="KW-0472">Membrane</keyword>
<evidence type="ECO:0000313" key="4">
    <source>
        <dbReference type="EMBL" id="MBU3851184.1"/>
    </source>
</evidence>
<feature type="transmembrane region" description="Helical" evidence="2">
    <location>
        <begin position="20"/>
        <end position="40"/>
    </location>
</feature>
<name>A0A948TID3_9LACO</name>
<evidence type="ECO:0000256" key="1">
    <source>
        <dbReference type="ARBA" id="ARBA00006068"/>
    </source>
</evidence>
<feature type="domain" description="Cell envelope-related transcriptional attenuator" evidence="3">
    <location>
        <begin position="87"/>
        <end position="235"/>
    </location>
</feature>
<sequence>MDNHDNETREQRLHPHRHHWWRIALLVILGLLVIWLVRFYNSAKSASALMYKDDGAHISHLIENKKPVSILMLGIDTGADGRVDRGNSDTMIVLTLNPQTKQATMTSIPRDTLARIVGIMPESMQKINAAYNIGSSRMAKRTVSKLLNVPINYYVTVNMGTLEKVVNDVGGVTVDSKFTIRGNNGTGKVLVHKGKVHLDGSQALVYVRMRHQDPEGDYGRQKRQQQVIKALVPKLLSFKGLLHYQQIMNSIASGMQTDLNFNDIVGLIRHYHGCRKDITSTHLQGKTAYINGSSYQVAPTSNLQKNSNQLRAQLQLKHEKLNNAETRLNALNPLFFANTDSIYYDTYGFDSTYY</sequence>
<comment type="similarity">
    <text evidence="1">Belongs to the LytR/CpsA/Psr (LCP) family.</text>
</comment>
<dbReference type="InterPro" id="IPR004474">
    <property type="entry name" value="LytR_CpsA_psr"/>
</dbReference>
<organism evidence="4 5">
    <name type="scientific">Candidatus Paralactobacillus gallistercoris</name>
    <dbReference type="NCBI Taxonomy" id="2838724"/>
    <lineage>
        <taxon>Bacteria</taxon>
        <taxon>Bacillati</taxon>
        <taxon>Bacillota</taxon>
        <taxon>Bacilli</taxon>
        <taxon>Lactobacillales</taxon>
        <taxon>Lactobacillaceae</taxon>
        <taxon>Lactobacillus</taxon>
    </lineage>
</organism>
<evidence type="ECO:0000259" key="3">
    <source>
        <dbReference type="Pfam" id="PF03816"/>
    </source>
</evidence>
<dbReference type="NCBIfam" id="TIGR00350">
    <property type="entry name" value="lytR_cpsA_psr"/>
    <property type="match status" value="1"/>
</dbReference>
<dbReference type="EMBL" id="JAHLFS010000008">
    <property type="protein sequence ID" value="MBU3851184.1"/>
    <property type="molecule type" value="Genomic_DNA"/>
</dbReference>
<dbReference type="Gene3D" id="3.40.630.190">
    <property type="entry name" value="LCP protein"/>
    <property type="match status" value="1"/>
</dbReference>
<dbReference type="PANTHER" id="PTHR33392:SF6">
    <property type="entry name" value="POLYISOPRENYL-TEICHOIC ACID--PEPTIDOGLYCAN TEICHOIC ACID TRANSFERASE TAGU"/>
    <property type="match status" value="1"/>
</dbReference>
<gene>
    <name evidence="4" type="ORF">H9901_00515</name>
</gene>
<evidence type="ECO:0000256" key="2">
    <source>
        <dbReference type="SAM" id="Phobius"/>
    </source>
</evidence>
<keyword evidence="2" id="KW-0812">Transmembrane</keyword>
<reference evidence="4" key="2">
    <citation type="submission" date="2021-04" db="EMBL/GenBank/DDBJ databases">
        <authorList>
            <person name="Gilroy R."/>
        </authorList>
    </citation>
    <scope>NUCLEOTIDE SEQUENCE</scope>
    <source>
        <strain evidence="4">F6-6636</strain>
    </source>
</reference>
<dbReference type="Pfam" id="PF03816">
    <property type="entry name" value="LytR_cpsA_psr"/>
    <property type="match status" value="1"/>
</dbReference>
<dbReference type="PANTHER" id="PTHR33392">
    <property type="entry name" value="POLYISOPRENYL-TEICHOIC ACID--PEPTIDOGLYCAN TEICHOIC ACID TRANSFERASE TAGU"/>
    <property type="match status" value="1"/>
</dbReference>
<reference evidence="4" key="1">
    <citation type="journal article" date="2021" name="PeerJ">
        <title>Extensive microbial diversity within the chicken gut microbiome revealed by metagenomics and culture.</title>
        <authorList>
            <person name="Gilroy R."/>
            <person name="Ravi A."/>
            <person name="Getino M."/>
            <person name="Pursley I."/>
            <person name="Horton D.L."/>
            <person name="Alikhan N.F."/>
            <person name="Baker D."/>
            <person name="Gharbi K."/>
            <person name="Hall N."/>
            <person name="Watson M."/>
            <person name="Adriaenssens E.M."/>
            <person name="Foster-Nyarko E."/>
            <person name="Jarju S."/>
            <person name="Secka A."/>
            <person name="Antonio M."/>
            <person name="Oren A."/>
            <person name="Chaudhuri R.R."/>
            <person name="La Ragione R."/>
            <person name="Hildebrand F."/>
            <person name="Pallen M.J."/>
        </authorList>
    </citation>
    <scope>NUCLEOTIDE SEQUENCE</scope>
    <source>
        <strain evidence="4">F6-6636</strain>
    </source>
</reference>
<protein>
    <submittedName>
        <fullName evidence="4">LCP family protein</fullName>
    </submittedName>
</protein>
<dbReference type="Proteomes" id="UP000777303">
    <property type="component" value="Unassembled WGS sequence"/>
</dbReference>
<dbReference type="InterPro" id="IPR050922">
    <property type="entry name" value="LytR/CpsA/Psr_CW_biosynth"/>
</dbReference>
<proteinExistence type="inferred from homology"/>
<comment type="caution">
    <text evidence="4">The sequence shown here is derived from an EMBL/GenBank/DDBJ whole genome shotgun (WGS) entry which is preliminary data.</text>
</comment>